<reference evidence="1" key="1">
    <citation type="journal article" date="2011" name="Plant Physiol.">
        <title>Comprehensive sequence analysis of 24,783 barley full-length cDNAs derived from 12 clone libraries.</title>
        <authorList>
            <person name="Matsumoto T."/>
            <person name="Tanaka T."/>
            <person name="Sakai H."/>
            <person name="Amano N."/>
            <person name="Kanamori H."/>
            <person name="Kurita K."/>
            <person name="Kikuta A."/>
            <person name="Kamiya K."/>
            <person name="Yamamoto M."/>
            <person name="Ikawa H."/>
            <person name="Fujii N."/>
            <person name="Hori K."/>
            <person name="Itoh T."/>
            <person name="Sato K."/>
        </authorList>
    </citation>
    <scope>NUCLEOTIDE SEQUENCE</scope>
    <source>
        <tissue evidence="1">Shoot and root</tissue>
    </source>
</reference>
<accession>F2DKN1</accession>
<organism evidence="1">
    <name type="scientific">Hordeum vulgare subsp. vulgare</name>
    <name type="common">Domesticated barley</name>
    <dbReference type="NCBI Taxonomy" id="112509"/>
    <lineage>
        <taxon>Eukaryota</taxon>
        <taxon>Viridiplantae</taxon>
        <taxon>Streptophyta</taxon>
        <taxon>Embryophyta</taxon>
        <taxon>Tracheophyta</taxon>
        <taxon>Spermatophyta</taxon>
        <taxon>Magnoliopsida</taxon>
        <taxon>Liliopsida</taxon>
        <taxon>Poales</taxon>
        <taxon>Poaceae</taxon>
        <taxon>BOP clade</taxon>
        <taxon>Pooideae</taxon>
        <taxon>Triticodae</taxon>
        <taxon>Triticeae</taxon>
        <taxon>Hordeinae</taxon>
        <taxon>Hordeum</taxon>
    </lineage>
</organism>
<evidence type="ECO:0000313" key="1">
    <source>
        <dbReference type="EMBL" id="BAJ95652.1"/>
    </source>
</evidence>
<dbReference type="EMBL" id="AK364449">
    <property type="protein sequence ID" value="BAJ95652.1"/>
    <property type="molecule type" value="mRNA"/>
</dbReference>
<name>F2DKN1_HORVV</name>
<proteinExistence type="evidence at transcript level"/>
<sequence>MEDLSRSSRVTSLLRNHASPNIFDPATVAAMEGFYQEIHVFFDGINTLPGLAPP</sequence>
<protein>
    <submittedName>
        <fullName evidence="1">Predicted protein</fullName>
    </submittedName>
</protein>
<dbReference type="AlphaFoldDB" id="F2DKN1"/>